<dbReference type="InterPro" id="IPR001254">
    <property type="entry name" value="Trypsin_dom"/>
</dbReference>
<dbReference type="PRINTS" id="PR00722">
    <property type="entry name" value="CHYMOTRYPSIN"/>
</dbReference>
<dbReference type="CDD" id="cd00190">
    <property type="entry name" value="Tryp_SPc"/>
    <property type="match status" value="1"/>
</dbReference>
<organism evidence="8 9">
    <name type="scientific">Tenebrio molitor</name>
    <name type="common">Yellow mealworm beetle</name>
    <dbReference type="NCBI Taxonomy" id="7067"/>
    <lineage>
        <taxon>Eukaryota</taxon>
        <taxon>Metazoa</taxon>
        <taxon>Ecdysozoa</taxon>
        <taxon>Arthropoda</taxon>
        <taxon>Hexapoda</taxon>
        <taxon>Insecta</taxon>
        <taxon>Pterygota</taxon>
        <taxon>Neoptera</taxon>
        <taxon>Endopterygota</taxon>
        <taxon>Coleoptera</taxon>
        <taxon>Polyphaga</taxon>
        <taxon>Cucujiformia</taxon>
        <taxon>Tenebrionidae</taxon>
        <taxon>Tenebrio</taxon>
    </lineage>
</organism>
<keyword evidence="2" id="KW-0645">Protease</keyword>
<dbReference type="InterPro" id="IPR001314">
    <property type="entry name" value="Peptidase_S1A"/>
</dbReference>
<dbReference type="AlphaFoldDB" id="A0A8J6HXE5"/>
<dbReference type="SMART" id="SM00020">
    <property type="entry name" value="Tryp_SPc"/>
    <property type="match status" value="1"/>
</dbReference>
<proteinExistence type="inferred from homology"/>
<dbReference type="PANTHER" id="PTHR24276:SF98">
    <property type="entry name" value="FI18310P1-RELATED"/>
    <property type="match status" value="1"/>
</dbReference>
<evidence type="ECO:0000256" key="6">
    <source>
        <dbReference type="SAM" id="SignalP"/>
    </source>
</evidence>
<keyword evidence="4" id="KW-0720">Serine protease</keyword>
<evidence type="ECO:0000256" key="2">
    <source>
        <dbReference type="ARBA" id="ARBA00022670"/>
    </source>
</evidence>
<keyword evidence="9" id="KW-1185">Reference proteome</keyword>
<dbReference type="PROSITE" id="PS00134">
    <property type="entry name" value="TRYPSIN_HIS"/>
    <property type="match status" value="1"/>
</dbReference>
<evidence type="ECO:0000313" key="9">
    <source>
        <dbReference type="Proteomes" id="UP000719412"/>
    </source>
</evidence>
<evidence type="ECO:0000256" key="5">
    <source>
        <dbReference type="ARBA" id="ARBA00023157"/>
    </source>
</evidence>
<reference evidence="8" key="2">
    <citation type="submission" date="2021-08" db="EMBL/GenBank/DDBJ databases">
        <authorList>
            <person name="Eriksson T."/>
        </authorList>
    </citation>
    <scope>NUCLEOTIDE SEQUENCE</scope>
    <source>
        <strain evidence="8">Stoneville</strain>
        <tissue evidence="8">Whole head</tissue>
    </source>
</reference>
<accession>A0A8J6HXE5</accession>
<dbReference type="GO" id="GO:0004252">
    <property type="term" value="F:serine-type endopeptidase activity"/>
    <property type="evidence" value="ECO:0007669"/>
    <property type="project" value="InterPro"/>
</dbReference>
<comment type="similarity">
    <text evidence="1">Belongs to the peptidase S1 family.</text>
</comment>
<dbReference type="PANTHER" id="PTHR24276">
    <property type="entry name" value="POLYSERASE-RELATED"/>
    <property type="match status" value="1"/>
</dbReference>
<evidence type="ECO:0000256" key="1">
    <source>
        <dbReference type="ARBA" id="ARBA00007664"/>
    </source>
</evidence>
<reference evidence="8" key="1">
    <citation type="journal article" date="2020" name="J Insects Food Feed">
        <title>The yellow mealworm (Tenebrio molitor) genome: a resource for the emerging insects as food and feed industry.</title>
        <authorList>
            <person name="Eriksson T."/>
            <person name="Andere A."/>
            <person name="Kelstrup H."/>
            <person name="Emery V."/>
            <person name="Picard C."/>
        </authorList>
    </citation>
    <scope>NUCLEOTIDE SEQUENCE</scope>
    <source>
        <strain evidence="8">Stoneville</strain>
        <tissue evidence="8">Whole head</tissue>
    </source>
</reference>
<evidence type="ECO:0000313" key="8">
    <source>
        <dbReference type="EMBL" id="KAH0822514.1"/>
    </source>
</evidence>
<dbReference type="InterPro" id="IPR043504">
    <property type="entry name" value="Peptidase_S1_PA_chymotrypsin"/>
</dbReference>
<dbReference type="Pfam" id="PF00089">
    <property type="entry name" value="Trypsin"/>
    <property type="match status" value="1"/>
</dbReference>
<dbReference type="EMBL" id="JABDTM020001668">
    <property type="protein sequence ID" value="KAH0822514.1"/>
    <property type="molecule type" value="Genomic_DNA"/>
</dbReference>
<keyword evidence="5" id="KW-1015">Disulfide bond</keyword>
<gene>
    <name evidence="8" type="ORF">GEV33_000277</name>
</gene>
<dbReference type="Proteomes" id="UP000719412">
    <property type="component" value="Unassembled WGS sequence"/>
</dbReference>
<dbReference type="Gene3D" id="2.40.10.10">
    <property type="entry name" value="Trypsin-like serine proteases"/>
    <property type="match status" value="1"/>
</dbReference>
<feature type="domain" description="Peptidase S1" evidence="7">
    <location>
        <begin position="20"/>
        <end position="258"/>
    </location>
</feature>
<dbReference type="InterPro" id="IPR050430">
    <property type="entry name" value="Peptidase_S1"/>
</dbReference>
<dbReference type="InterPro" id="IPR009003">
    <property type="entry name" value="Peptidase_S1_PA"/>
</dbReference>
<dbReference type="GO" id="GO:0006508">
    <property type="term" value="P:proteolysis"/>
    <property type="evidence" value="ECO:0007669"/>
    <property type="project" value="UniProtKB-KW"/>
</dbReference>
<sequence length="264" mass="29298">MFSLGKSFLLLSFSCLVTLVVTQETANNEYFPFVVSLKTNPYDEGYQHFCTGSIINSRWILTAAHCILRAEERWLQTMVVDVGTEYLSESDNIQRYSVTRIFCHPDVALLPLEKRYDVALIELEEPIAFSSSVSSVGLGTIRDELEVPVVAVGWGSVSDFDKFIPDKVRVSELTTDKYEDCQEKHAKEDNIVNKELNICASGSEGNTVCQGMSGGPLVDRRTGLQVGVSSGMKDCTAEFPFLFARIESVIDWINDVTGLGLVLN</sequence>
<dbReference type="FunFam" id="2.40.10.10:FF:000068">
    <property type="entry name" value="transmembrane protease serine 2"/>
    <property type="match status" value="1"/>
</dbReference>
<keyword evidence="6" id="KW-0732">Signal</keyword>
<evidence type="ECO:0000259" key="7">
    <source>
        <dbReference type="PROSITE" id="PS50240"/>
    </source>
</evidence>
<name>A0A8J6HXE5_TENMO</name>
<evidence type="ECO:0000256" key="3">
    <source>
        <dbReference type="ARBA" id="ARBA00022801"/>
    </source>
</evidence>
<keyword evidence="3" id="KW-0378">Hydrolase</keyword>
<feature type="signal peptide" evidence="6">
    <location>
        <begin position="1"/>
        <end position="22"/>
    </location>
</feature>
<protein>
    <recommendedName>
        <fullName evidence="7">Peptidase S1 domain-containing protein</fullName>
    </recommendedName>
</protein>
<dbReference type="InterPro" id="IPR018114">
    <property type="entry name" value="TRYPSIN_HIS"/>
</dbReference>
<feature type="chain" id="PRO_5035320860" description="Peptidase S1 domain-containing protein" evidence="6">
    <location>
        <begin position="23"/>
        <end position="264"/>
    </location>
</feature>
<evidence type="ECO:0000256" key="4">
    <source>
        <dbReference type="ARBA" id="ARBA00022825"/>
    </source>
</evidence>
<comment type="caution">
    <text evidence="8">The sequence shown here is derived from an EMBL/GenBank/DDBJ whole genome shotgun (WGS) entry which is preliminary data.</text>
</comment>
<dbReference type="PROSITE" id="PS50240">
    <property type="entry name" value="TRYPSIN_DOM"/>
    <property type="match status" value="1"/>
</dbReference>
<dbReference type="SUPFAM" id="SSF50494">
    <property type="entry name" value="Trypsin-like serine proteases"/>
    <property type="match status" value="1"/>
</dbReference>